<accession>A0A6C0KW21</accession>
<keyword evidence="1" id="KW-0812">Transmembrane</keyword>
<feature type="transmembrane region" description="Helical" evidence="1">
    <location>
        <begin position="6"/>
        <end position="27"/>
    </location>
</feature>
<feature type="transmembrane region" description="Helical" evidence="1">
    <location>
        <begin position="39"/>
        <end position="64"/>
    </location>
</feature>
<dbReference type="EMBL" id="MN740998">
    <property type="protein sequence ID" value="QHU22155.1"/>
    <property type="molecule type" value="Genomic_DNA"/>
</dbReference>
<dbReference type="Gene3D" id="2.60.120.200">
    <property type="match status" value="1"/>
</dbReference>
<keyword evidence="1" id="KW-0472">Membrane</keyword>
<sequence>MLSRRTWSTIFTSLVYAGAFGIILYYIKPDLFTSEKVGFRAPIILALGIYAVLWLIVLFVYYYIETPDSAAVEGLWSIAPVTKGAEAYIDGKMVATQGKADLLTEKEATTFLSDSFTFGFFISVDNSSIEIMHADTLKSPYQNVLSVPGAFSIGVDPLHEKLRINFTTYKSEPYEVILPTLQARRWHQFVISIEGRTADIYHNGTLLKSVALPNVSNGRPGKPYAYMNSDMYARLAYIQSWPRRLKEIDVVNNYRWSTDALGVPPMPSPASSFYFGVPNVNFCVGSFCLESLKPKAGALSYVDYTYA</sequence>
<evidence type="ECO:0008006" key="3">
    <source>
        <dbReference type="Google" id="ProtNLM"/>
    </source>
</evidence>
<name>A0A6C0KW21_9ZZZZ</name>
<proteinExistence type="predicted"/>
<evidence type="ECO:0000256" key="1">
    <source>
        <dbReference type="SAM" id="Phobius"/>
    </source>
</evidence>
<dbReference type="SUPFAM" id="SSF49899">
    <property type="entry name" value="Concanavalin A-like lectins/glucanases"/>
    <property type="match status" value="1"/>
</dbReference>
<dbReference type="AlphaFoldDB" id="A0A6C0KW21"/>
<organism evidence="2">
    <name type="scientific">viral metagenome</name>
    <dbReference type="NCBI Taxonomy" id="1070528"/>
    <lineage>
        <taxon>unclassified sequences</taxon>
        <taxon>metagenomes</taxon>
        <taxon>organismal metagenomes</taxon>
    </lineage>
</organism>
<protein>
    <recommendedName>
        <fullName evidence="3">Lectin/glucanase superfamily protein</fullName>
    </recommendedName>
</protein>
<reference evidence="2" key="1">
    <citation type="journal article" date="2020" name="Nature">
        <title>Giant virus diversity and host interactions through global metagenomics.</title>
        <authorList>
            <person name="Schulz F."/>
            <person name="Roux S."/>
            <person name="Paez-Espino D."/>
            <person name="Jungbluth S."/>
            <person name="Walsh D.A."/>
            <person name="Denef V.J."/>
            <person name="McMahon K.D."/>
            <person name="Konstantinidis K.T."/>
            <person name="Eloe-Fadrosh E.A."/>
            <person name="Kyrpides N.C."/>
            <person name="Woyke T."/>
        </authorList>
    </citation>
    <scope>NUCLEOTIDE SEQUENCE</scope>
    <source>
        <strain evidence="2">GVMAG-S-3300013286-35</strain>
    </source>
</reference>
<dbReference type="InterPro" id="IPR013320">
    <property type="entry name" value="ConA-like_dom_sf"/>
</dbReference>
<keyword evidence="1" id="KW-1133">Transmembrane helix</keyword>
<evidence type="ECO:0000313" key="2">
    <source>
        <dbReference type="EMBL" id="QHU22155.1"/>
    </source>
</evidence>